<name>A0A238Y3F0_9ACTN</name>
<feature type="transmembrane region" description="Helical" evidence="2">
    <location>
        <begin position="190"/>
        <end position="211"/>
    </location>
</feature>
<keyword evidence="2" id="KW-0812">Transmembrane</keyword>
<sequence length="571" mass="61396">MHAPYQRTGEQAPATAPFPEDPTAATRHLCAAAYLDEDFRAAALREVYLQPHRAIAPSYGFHLVSVLSHCLRARSVAIWRDAAILATFLIMLCAATDAVLTVVFLLTGFHALVATIRLARDLMGGVRAGTSVDLNTLATQSVLLAMLWGAAGTALTLGYAISAYQNLDSINAATASGDLSSLENLDMGPGWFAVLATALLLFGFSIAWGLWVQYELDGLGPGRTPSIPRITARLQEIDGQGRGNTVVYSGFRPYVGAGDLVSTWGFAQRLVRPQPDEMAEALVGSYRAPEELHRRQTEGEREFEHAPFSAAELIAQLRAHLTALTFYGNRNAAGPEDLLATMTVTDQVSLAGTEVARPTSTLPPEVVAGVIRFPTTPARHHLACQVVSWGGELVTTVNVHVAVQGRSLYLEVTTTALWPTADPYRVVSSIDGTGPVAWWRALRSAVANTPATVGRAPGNLFRAAVDAVFGAGRGPLRRGLDYGARVGVRELGTRADGGRNLTQYQDVGKYQRLIERRVLAAVLDFLDSRGVDTTEYSNRVTNLNVGGSVYGGSQNNYHNTVGRDANNRSRS</sequence>
<dbReference type="OrthoDB" id="3078176at2"/>
<dbReference type="EMBL" id="FZNR01000004">
    <property type="protein sequence ID" value="SNR65502.1"/>
    <property type="molecule type" value="Genomic_DNA"/>
</dbReference>
<evidence type="ECO:0000256" key="1">
    <source>
        <dbReference type="SAM" id="MobiDB-lite"/>
    </source>
</evidence>
<organism evidence="3 4">
    <name type="scientific">Actinoplanes regularis</name>
    <dbReference type="NCBI Taxonomy" id="52697"/>
    <lineage>
        <taxon>Bacteria</taxon>
        <taxon>Bacillati</taxon>
        <taxon>Actinomycetota</taxon>
        <taxon>Actinomycetes</taxon>
        <taxon>Micromonosporales</taxon>
        <taxon>Micromonosporaceae</taxon>
        <taxon>Actinoplanes</taxon>
    </lineage>
</organism>
<accession>A0A238Y3F0</accession>
<evidence type="ECO:0000313" key="4">
    <source>
        <dbReference type="Proteomes" id="UP000198415"/>
    </source>
</evidence>
<protein>
    <submittedName>
        <fullName evidence="3">Uncharacterized protein</fullName>
    </submittedName>
</protein>
<evidence type="ECO:0000256" key="2">
    <source>
        <dbReference type="SAM" id="Phobius"/>
    </source>
</evidence>
<feature type="region of interest" description="Disordered" evidence="1">
    <location>
        <begin position="549"/>
        <end position="571"/>
    </location>
</feature>
<proteinExistence type="predicted"/>
<keyword evidence="4" id="KW-1185">Reference proteome</keyword>
<dbReference type="Proteomes" id="UP000198415">
    <property type="component" value="Unassembled WGS sequence"/>
</dbReference>
<reference evidence="3 4" key="1">
    <citation type="submission" date="2017-06" db="EMBL/GenBank/DDBJ databases">
        <authorList>
            <person name="Kim H.J."/>
            <person name="Triplett B.A."/>
        </authorList>
    </citation>
    <scope>NUCLEOTIDE SEQUENCE [LARGE SCALE GENOMIC DNA]</scope>
    <source>
        <strain evidence="3 4">DSM 43151</strain>
    </source>
</reference>
<keyword evidence="2" id="KW-0472">Membrane</keyword>
<keyword evidence="2" id="KW-1133">Transmembrane helix</keyword>
<dbReference type="RefSeq" id="WP_089293407.1">
    <property type="nucleotide sequence ID" value="NZ_BOMU01000038.1"/>
</dbReference>
<feature type="transmembrane region" description="Helical" evidence="2">
    <location>
        <begin position="142"/>
        <end position="161"/>
    </location>
</feature>
<dbReference type="AlphaFoldDB" id="A0A238Y3F0"/>
<gene>
    <name evidence="3" type="ORF">SAMN06264365_104220</name>
</gene>
<feature type="transmembrane region" description="Helical" evidence="2">
    <location>
        <begin position="82"/>
        <end position="113"/>
    </location>
</feature>
<evidence type="ECO:0000313" key="3">
    <source>
        <dbReference type="EMBL" id="SNR65502.1"/>
    </source>
</evidence>
<feature type="compositionally biased region" description="Polar residues" evidence="1">
    <location>
        <begin position="549"/>
        <end position="559"/>
    </location>
</feature>